<dbReference type="EMBL" id="ATBP01003382">
    <property type="protein sequence ID" value="ETR64963.1"/>
    <property type="molecule type" value="Genomic_DNA"/>
</dbReference>
<dbReference type="AlphaFoldDB" id="A0A1V1NQX5"/>
<gene>
    <name evidence="1" type="ORF">OMM_15043</name>
</gene>
<proteinExistence type="predicted"/>
<feature type="non-terminal residue" evidence="1">
    <location>
        <position position="224"/>
    </location>
</feature>
<evidence type="ECO:0000313" key="1">
    <source>
        <dbReference type="EMBL" id="ETR64963.1"/>
    </source>
</evidence>
<sequence>RAGNLSEVTTVYAILDNSAPVITGLKNSDIPTKTKHWIWNTEDSDTTVLCRHSVDQHPDGRPSGPFQDQNAIKISDIEGKSFLHVQCQDRTGNLSDVISVYAILDKSPPKIIGLANDDTPCKIKKWEWQSVDNDPNITYRYVIDHQPVTYPAGAFSNQTAAQVSAPDGKWFLHVQAKDTAGNLSKLFTVSAIIDNRAPVLKGLTNDLIPKKLKAWQWFAIDNDP</sequence>
<protein>
    <submittedName>
        <fullName evidence="1">Uncharacterized protein</fullName>
    </submittedName>
</protein>
<comment type="caution">
    <text evidence="1">The sequence shown here is derived from an EMBL/GenBank/DDBJ whole genome shotgun (WGS) entry which is preliminary data.</text>
</comment>
<dbReference type="Proteomes" id="UP000189670">
    <property type="component" value="Unassembled WGS sequence"/>
</dbReference>
<evidence type="ECO:0000313" key="2">
    <source>
        <dbReference type="Proteomes" id="UP000189670"/>
    </source>
</evidence>
<accession>A0A1V1NQX5</accession>
<feature type="non-terminal residue" evidence="1">
    <location>
        <position position="1"/>
    </location>
</feature>
<organism evidence="1 2">
    <name type="scientific">Candidatus Magnetoglobus multicellularis str. Araruama</name>
    <dbReference type="NCBI Taxonomy" id="890399"/>
    <lineage>
        <taxon>Bacteria</taxon>
        <taxon>Pseudomonadati</taxon>
        <taxon>Thermodesulfobacteriota</taxon>
        <taxon>Desulfobacteria</taxon>
        <taxon>Desulfobacterales</taxon>
        <taxon>Desulfobacteraceae</taxon>
        <taxon>Candidatus Magnetoglobus</taxon>
    </lineage>
</organism>
<reference evidence="2" key="1">
    <citation type="submission" date="2012-11" db="EMBL/GenBank/DDBJ databases">
        <authorList>
            <person name="Lucero-Rivera Y.E."/>
            <person name="Tovar-Ramirez D."/>
        </authorList>
    </citation>
    <scope>NUCLEOTIDE SEQUENCE [LARGE SCALE GENOMIC DNA]</scope>
    <source>
        <strain evidence="2">Araruama</strain>
    </source>
</reference>
<name>A0A1V1NQX5_9BACT</name>